<dbReference type="AlphaFoldDB" id="A0A1L3SZE7"/>
<feature type="transmembrane region" description="Helical" evidence="7">
    <location>
        <begin position="165"/>
        <end position="183"/>
    </location>
</feature>
<accession>A0A1L3SZE7</accession>
<keyword evidence="3" id="KW-1003">Cell membrane</keyword>
<keyword evidence="4 7" id="KW-0812">Transmembrane</keyword>
<dbReference type="Pfam" id="PF04972">
    <property type="entry name" value="BON"/>
    <property type="match status" value="1"/>
</dbReference>
<dbReference type="STRING" id="1670800.BSQ44_22920"/>
<dbReference type="PROSITE" id="PS01246">
    <property type="entry name" value="UPF0003"/>
    <property type="match status" value="1"/>
</dbReference>
<dbReference type="InterPro" id="IPR049278">
    <property type="entry name" value="MS_channel_C"/>
</dbReference>
<dbReference type="Gene3D" id="3.30.1340.30">
    <property type="match status" value="1"/>
</dbReference>
<evidence type="ECO:0000259" key="9">
    <source>
        <dbReference type="PROSITE" id="PS50914"/>
    </source>
</evidence>
<keyword evidence="11" id="KW-1185">Reference proteome</keyword>
<feature type="transmembrane region" description="Helical" evidence="7">
    <location>
        <begin position="124"/>
        <end position="145"/>
    </location>
</feature>
<keyword evidence="7" id="KW-0407">Ion channel</keyword>
<keyword evidence="7" id="KW-0406">Ion transport</keyword>
<dbReference type="GO" id="GO:0008381">
    <property type="term" value="F:mechanosensitive monoatomic ion channel activity"/>
    <property type="evidence" value="ECO:0007669"/>
    <property type="project" value="InterPro"/>
</dbReference>
<dbReference type="Pfam" id="PF00924">
    <property type="entry name" value="MS_channel_2nd"/>
    <property type="match status" value="1"/>
</dbReference>
<dbReference type="Gene3D" id="3.30.70.100">
    <property type="match status" value="1"/>
</dbReference>
<dbReference type="SUPFAM" id="SSF82689">
    <property type="entry name" value="Mechanosensitive channel protein MscS (YggB), C-terminal domain"/>
    <property type="match status" value="1"/>
</dbReference>
<dbReference type="Gene3D" id="1.10.287.1260">
    <property type="match status" value="1"/>
</dbReference>
<evidence type="ECO:0000256" key="4">
    <source>
        <dbReference type="ARBA" id="ARBA00022692"/>
    </source>
</evidence>
<dbReference type="Pfam" id="PF21082">
    <property type="entry name" value="MS_channel_3rd"/>
    <property type="match status" value="1"/>
</dbReference>
<feature type="domain" description="BON" evidence="9">
    <location>
        <begin position="35"/>
        <end position="101"/>
    </location>
</feature>
<dbReference type="Proteomes" id="UP000182840">
    <property type="component" value="Chromosome"/>
</dbReference>
<evidence type="ECO:0000313" key="10">
    <source>
        <dbReference type="EMBL" id="APH74778.1"/>
    </source>
</evidence>
<dbReference type="Gene3D" id="2.30.30.60">
    <property type="match status" value="1"/>
</dbReference>
<gene>
    <name evidence="10" type="ORF">BSQ44_22920</name>
</gene>
<feature type="transmembrane region" description="Helical" evidence="7">
    <location>
        <begin position="189"/>
        <end position="210"/>
    </location>
</feature>
<organism evidence="10 11">
    <name type="scientific">Aquibium oceanicum</name>
    <dbReference type="NCBI Taxonomy" id="1670800"/>
    <lineage>
        <taxon>Bacteria</taxon>
        <taxon>Pseudomonadati</taxon>
        <taxon>Pseudomonadota</taxon>
        <taxon>Alphaproteobacteria</taxon>
        <taxon>Hyphomicrobiales</taxon>
        <taxon>Phyllobacteriaceae</taxon>
        <taxon>Aquibium</taxon>
    </lineage>
</organism>
<keyword evidence="7" id="KW-0813">Transport</keyword>
<dbReference type="PANTHER" id="PTHR30221:SF1">
    <property type="entry name" value="SMALL-CONDUCTANCE MECHANOSENSITIVE CHANNEL"/>
    <property type="match status" value="1"/>
</dbReference>
<evidence type="ECO:0000256" key="3">
    <source>
        <dbReference type="ARBA" id="ARBA00022475"/>
    </source>
</evidence>
<evidence type="ECO:0000256" key="6">
    <source>
        <dbReference type="ARBA" id="ARBA00023136"/>
    </source>
</evidence>
<evidence type="ECO:0000256" key="2">
    <source>
        <dbReference type="ARBA" id="ARBA00008017"/>
    </source>
</evidence>
<feature type="region of interest" description="Disordered" evidence="8">
    <location>
        <begin position="1"/>
        <end position="29"/>
    </location>
</feature>
<proteinExistence type="inferred from homology"/>
<dbReference type="InterPro" id="IPR006685">
    <property type="entry name" value="MscS_channel_2nd"/>
</dbReference>
<name>A0A1L3SZE7_9HYPH</name>
<sequence length="443" mass="47618">MVSSAEALRAQEPAVDPGEAPAAPRQPVSIENAVEDRAIAERLDDILSSTGWFENATVEVREGVVFLDGAAGSQDHRRWAGELAANTEGTVAVVNRIEVRADLRSTFGRAGEESTRLYGQAVQAWPLVLLALVIALATFLVAALIGRFSRGFLSTRISSPLLRSVVVRAITIPVFLLGIYFVLRVAGLTSLAVTVLGGTGLIGIVIGFAFRDIAENFLASLLLSIRNPFRSGDLIDVAGHVGIVQNLNTRSTVLLTLDGNHVQIPNAMVFKSIIKNYSSIPSRRAEFLVGIGYDSSTAKAQALISEVLREHPAVLETPEPLVLVDQLGAATVDLKVQYWFDSATYSPAKINSALLRLSKNALLSGGIELPDPAREVVFPQGVPFYRRDRPAEKSPASTKQKKSPPVDDQAVTIGEGNLQSETREAAERPRGEIPESSENLLKG</sequence>
<comment type="subcellular location">
    <subcellularLocation>
        <location evidence="7">Cell inner membrane</location>
        <topology evidence="7">Multi-pass membrane protein</topology>
    </subcellularLocation>
    <subcellularLocation>
        <location evidence="1">Cell membrane</location>
        <topology evidence="1">Multi-pass membrane protein</topology>
    </subcellularLocation>
</comment>
<keyword evidence="5 7" id="KW-1133">Transmembrane helix</keyword>
<dbReference type="PANTHER" id="PTHR30221">
    <property type="entry name" value="SMALL-CONDUCTANCE MECHANOSENSITIVE CHANNEL"/>
    <property type="match status" value="1"/>
</dbReference>
<keyword evidence="7" id="KW-0997">Cell inner membrane</keyword>
<keyword evidence="6 7" id="KW-0472">Membrane</keyword>
<dbReference type="InterPro" id="IPR011066">
    <property type="entry name" value="MscS_channel_C_sf"/>
</dbReference>
<evidence type="ECO:0000256" key="5">
    <source>
        <dbReference type="ARBA" id="ARBA00022989"/>
    </source>
</evidence>
<dbReference type="KEGG" id="meso:BSQ44_22920"/>
<dbReference type="SUPFAM" id="SSF50182">
    <property type="entry name" value="Sm-like ribonucleoproteins"/>
    <property type="match status" value="1"/>
</dbReference>
<dbReference type="InterPro" id="IPR010920">
    <property type="entry name" value="LSM_dom_sf"/>
</dbReference>
<evidence type="ECO:0000256" key="1">
    <source>
        <dbReference type="ARBA" id="ARBA00004651"/>
    </source>
</evidence>
<dbReference type="EMBL" id="CP018171">
    <property type="protein sequence ID" value="APH74778.1"/>
    <property type="molecule type" value="Genomic_DNA"/>
</dbReference>
<evidence type="ECO:0000256" key="7">
    <source>
        <dbReference type="RuleBase" id="RU369025"/>
    </source>
</evidence>
<comment type="function">
    <text evidence="7">Mechanosensitive channel that participates in the regulation of osmotic pressure changes within the cell, opening in response to stretch forces in the membrane lipid bilayer, without the need for other proteins. Contributes to normal resistance to hypoosmotic shock. Forms an ion channel of 1.0 nanosiemens conductance with a slight preference for anions.</text>
</comment>
<dbReference type="GO" id="GO:0005886">
    <property type="term" value="C:plasma membrane"/>
    <property type="evidence" value="ECO:0007669"/>
    <property type="project" value="UniProtKB-SubCell"/>
</dbReference>
<dbReference type="InterPro" id="IPR045275">
    <property type="entry name" value="MscS_archaea/bacteria_type"/>
</dbReference>
<feature type="region of interest" description="Disordered" evidence="8">
    <location>
        <begin position="386"/>
        <end position="443"/>
    </location>
</feature>
<evidence type="ECO:0000256" key="8">
    <source>
        <dbReference type="SAM" id="MobiDB-lite"/>
    </source>
</evidence>
<comment type="caution">
    <text evidence="7">Lacks conserved residue(s) required for the propagation of feature annotation.</text>
</comment>
<comment type="similarity">
    <text evidence="2 7">Belongs to the MscS (TC 1.A.23) family.</text>
</comment>
<dbReference type="RefSeq" id="WP_072608237.1">
    <property type="nucleotide sequence ID" value="NZ_CP018171.1"/>
</dbReference>
<dbReference type="InterPro" id="IPR007055">
    <property type="entry name" value="BON_dom"/>
</dbReference>
<dbReference type="InterPro" id="IPR006686">
    <property type="entry name" value="MscS_channel_CS"/>
</dbReference>
<comment type="subunit">
    <text evidence="7">Homoheptamer.</text>
</comment>
<dbReference type="PROSITE" id="PS50914">
    <property type="entry name" value="BON"/>
    <property type="match status" value="1"/>
</dbReference>
<feature type="compositionally biased region" description="Basic and acidic residues" evidence="8">
    <location>
        <begin position="421"/>
        <end position="433"/>
    </location>
</feature>
<reference evidence="11" key="1">
    <citation type="submission" date="2016-11" db="EMBL/GenBank/DDBJ databases">
        <title>Mesorhizobium oceanicum sp. nov., isolated from deep seawater in South China Sea.</title>
        <authorList>
            <person name="Fu G.-Y."/>
        </authorList>
    </citation>
    <scope>NUCLEOTIDE SEQUENCE [LARGE SCALE GENOMIC DNA]</scope>
    <source>
        <strain evidence="11">B7</strain>
    </source>
</reference>
<dbReference type="InterPro" id="IPR023408">
    <property type="entry name" value="MscS_beta-dom_sf"/>
</dbReference>
<protein>
    <recommendedName>
        <fullName evidence="7">Small-conductance mechanosensitive channel</fullName>
    </recommendedName>
</protein>
<evidence type="ECO:0000313" key="11">
    <source>
        <dbReference type="Proteomes" id="UP000182840"/>
    </source>
</evidence>